<dbReference type="PANTHER" id="PTHR35603">
    <property type="match status" value="1"/>
</dbReference>
<keyword evidence="2" id="KW-0472">Membrane</keyword>
<dbReference type="GO" id="GO:0019867">
    <property type="term" value="C:outer membrane"/>
    <property type="evidence" value="ECO:0007669"/>
    <property type="project" value="InterPro"/>
</dbReference>
<name>A0A2U2HKH2_9BURK</name>
<evidence type="ECO:0000256" key="2">
    <source>
        <dbReference type="ARBA" id="ARBA00023136"/>
    </source>
</evidence>
<gene>
    <name evidence="4" type="ORF">C7C56_012865</name>
</gene>
<dbReference type="PANTHER" id="PTHR35603:SF2">
    <property type="entry name" value="OUTER MEMBRANE LIPOPROTEIN"/>
    <property type="match status" value="1"/>
</dbReference>
<evidence type="ECO:0000256" key="1">
    <source>
        <dbReference type="ARBA" id="ARBA00004370"/>
    </source>
</evidence>
<accession>A0A2U2HKH2</accession>
<dbReference type="InterPro" id="IPR051407">
    <property type="entry name" value="Bact_OM_lipoprot/Surf_antigen"/>
</dbReference>
<reference evidence="4 5" key="1">
    <citation type="submission" date="2018-04" db="EMBL/GenBank/DDBJ databases">
        <title>Massilia violaceinigra sp. nov., a novel purple-pigmented bacterium isolated from Tianshan glacier, Xinjiang, China.</title>
        <authorList>
            <person name="Wang H."/>
        </authorList>
    </citation>
    <scope>NUCLEOTIDE SEQUENCE [LARGE SCALE GENOMIC DNA]</scope>
    <source>
        <strain evidence="4 5">B448-2</strain>
    </source>
</reference>
<proteinExistence type="predicted"/>
<evidence type="ECO:0000313" key="4">
    <source>
        <dbReference type="EMBL" id="PWF47974.1"/>
    </source>
</evidence>
<evidence type="ECO:0000259" key="3">
    <source>
        <dbReference type="Pfam" id="PF05433"/>
    </source>
</evidence>
<dbReference type="InterPro" id="IPR008816">
    <property type="entry name" value="Gly_zipper_2TM_dom"/>
</dbReference>
<comment type="caution">
    <text evidence="4">The sequence shown here is derived from an EMBL/GenBank/DDBJ whole genome shotgun (WGS) entry which is preliminary data.</text>
</comment>
<keyword evidence="5" id="KW-1185">Reference proteome</keyword>
<organism evidence="4 5">
    <name type="scientific">Massilia glaciei</name>
    <dbReference type="NCBI Taxonomy" id="1524097"/>
    <lineage>
        <taxon>Bacteria</taxon>
        <taxon>Pseudomonadati</taxon>
        <taxon>Pseudomonadota</taxon>
        <taxon>Betaproteobacteria</taxon>
        <taxon>Burkholderiales</taxon>
        <taxon>Oxalobacteraceae</taxon>
        <taxon>Telluria group</taxon>
        <taxon>Massilia</taxon>
    </lineage>
</organism>
<protein>
    <submittedName>
        <fullName evidence="4">Glycine zipper 2TM domain-containing protein</fullName>
    </submittedName>
</protein>
<dbReference type="Pfam" id="PF05433">
    <property type="entry name" value="Rick_17kDa_Anti"/>
    <property type="match status" value="1"/>
</dbReference>
<sequence>MRRLVPGAELDFTLYGTPGGRAALSIAGARRNLNLVETNPGQYEGTYTLSTRDRVTANSRVTANLRVANLVTSGVLSESLLRAPGQRRAARDARDGRDARDYAANAPRIEKFQAVGSTELRDGNDLSFAVYGTPGAKVDMSITGARGTFFLPEVAPGEYRGDYVIRRADNIRPNSVVVANLRINNRVVSATLAQPLQAMPAIQPVAQTARYCTNCATIESVNVVEVTGDGNYLGTIGGGVLGAVLGSQVGKGSGKTAAQIAGALGGAYIGRNIERNAKKTNHYEVLVRFQNGGTQTVTYENDPGVRVGEKVRVNDGVLTRDQ</sequence>
<comment type="subcellular location">
    <subcellularLocation>
        <location evidence="1">Membrane</location>
    </subcellularLocation>
</comment>
<dbReference type="AlphaFoldDB" id="A0A2U2HKH2"/>
<evidence type="ECO:0000313" key="5">
    <source>
        <dbReference type="Proteomes" id="UP000241421"/>
    </source>
</evidence>
<feature type="domain" description="Glycine zipper 2TM" evidence="3">
    <location>
        <begin position="233"/>
        <end position="274"/>
    </location>
</feature>
<dbReference type="EMBL" id="PXWF02000211">
    <property type="protein sequence ID" value="PWF47974.1"/>
    <property type="molecule type" value="Genomic_DNA"/>
</dbReference>
<dbReference type="Proteomes" id="UP000241421">
    <property type="component" value="Unassembled WGS sequence"/>
</dbReference>